<evidence type="ECO:0000256" key="2">
    <source>
        <dbReference type="ARBA" id="ARBA00009865"/>
    </source>
</evidence>
<feature type="binding site" evidence="7">
    <location>
        <position position="53"/>
    </location>
    <ligand>
        <name>substrate</name>
    </ligand>
</feature>
<dbReference type="Gene3D" id="2.115.10.20">
    <property type="entry name" value="Glycosyl hydrolase domain, family 43"/>
    <property type="match status" value="1"/>
</dbReference>
<feature type="binding site" evidence="7">
    <location>
        <begin position="174"/>
        <end position="177"/>
    </location>
    <ligand>
        <name>substrate</name>
    </ligand>
</feature>
<dbReference type="UniPathway" id="UPA00667"/>
<organism evidence="10 11">
    <name type="scientific">Altericroceibacterium spongiae</name>
    <dbReference type="NCBI Taxonomy" id="2320269"/>
    <lineage>
        <taxon>Bacteria</taxon>
        <taxon>Pseudomonadati</taxon>
        <taxon>Pseudomonadota</taxon>
        <taxon>Alphaproteobacteria</taxon>
        <taxon>Sphingomonadales</taxon>
        <taxon>Erythrobacteraceae</taxon>
        <taxon>Altericroceibacterium</taxon>
    </lineage>
</organism>
<dbReference type="GO" id="GO:0031222">
    <property type="term" value="P:arabinan catabolic process"/>
    <property type="evidence" value="ECO:0007669"/>
    <property type="project" value="UniProtKB-UniPathway"/>
</dbReference>
<feature type="active site" description="Proton acceptor" evidence="6">
    <location>
        <position position="53"/>
    </location>
</feature>
<feature type="chain" id="PRO_5019038536" description="Extracellular exo-alpha-(1-&gt;5)-L-arabinofuranosidase" evidence="9">
    <location>
        <begin position="30"/>
        <end position="354"/>
    </location>
</feature>
<evidence type="ECO:0000313" key="11">
    <source>
        <dbReference type="Proteomes" id="UP000284395"/>
    </source>
</evidence>
<sequence length="354" mass="39023">MPGLRTRSHFSPSAAGALLFGAALLSGCAAPFSSSLGETAIGGLHGDIAPVHDPAILQVDGQYVMLVTSHRGSKYAFLPVRTSHNLREWYFQGPVLKQLPDWAVQAVPGVSGIWAPDIRMVDGQTRLYYSLSRFGKNRSTIGLLTNDAFDPKRPDKGWQDRGPIISSSPDDDFNAIDPNLLVDETGRHWLTFGSFWSGIKLIELDPATGLVLPDAPLHALARRGGEGAIEAPFLFHHDHYYYLFASFDRCCRGVKSSYNVRVGRSRSVTGPYRDRDGRDMMQGGGSLVLSADLEPDRRFKGPGHQAILRDGARDLIVYHAYDARNDGAPTLRIQRLDWSEDGWPIAHPLDNHLP</sequence>
<feature type="site" description="Important for substrate recognition" evidence="8">
    <location>
        <position position="304"/>
    </location>
</feature>
<dbReference type="InterPro" id="IPR016840">
    <property type="entry name" value="Glyco_hydro_43_endo_a_Ara-ase"/>
</dbReference>
<dbReference type="InterPro" id="IPR050727">
    <property type="entry name" value="GH43_arabinanases"/>
</dbReference>
<gene>
    <name evidence="10" type="ORF">D6851_16065</name>
</gene>
<name>A0A420EAC8_9SPHN</name>
<keyword evidence="9" id="KW-0732">Signal</keyword>
<feature type="signal peptide" evidence="9">
    <location>
        <begin position="1"/>
        <end position="29"/>
    </location>
</feature>
<dbReference type="InterPro" id="IPR023296">
    <property type="entry name" value="Glyco_hydro_beta-prop_sf"/>
</dbReference>
<evidence type="ECO:0000313" key="10">
    <source>
        <dbReference type="EMBL" id="RKF17647.1"/>
    </source>
</evidence>
<dbReference type="RefSeq" id="WP_120325926.1">
    <property type="nucleotide sequence ID" value="NZ_RAPF01000013.1"/>
</dbReference>
<keyword evidence="3 5" id="KW-0378">Hydrolase</keyword>
<evidence type="ECO:0000256" key="1">
    <source>
        <dbReference type="ARBA" id="ARBA00004834"/>
    </source>
</evidence>
<feature type="binding site" evidence="7">
    <location>
        <position position="135"/>
    </location>
    <ligand>
        <name>substrate</name>
    </ligand>
</feature>
<dbReference type="InterPro" id="IPR006710">
    <property type="entry name" value="Glyco_hydro_43"/>
</dbReference>
<dbReference type="PANTHER" id="PTHR43301">
    <property type="entry name" value="ARABINAN ENDO-1,5-ALPHA-L-ARABINOSIDASE"/>
    <property type="match status" value="1"/>
</dbReference>
<feature type="active site" description="Proton donor" evidence="6">
    <location>
        <position position="230"/>
    </location>
</feature>
<dbReference type="AlphaFoldDB" id="A0A420EAC8"/>
<dbReference type="OrthoDB" id="9801455at2"/>
<dbReference type="EMBL" id="RAPF01000013">
    <property type="protein sequence ID" value="RKF17647.1"/>
    <property type="molecule type" value="Genomic_DNA"/>
</dbReference>
<keyword evidence="4 5" id="KW-0326">Glycosidase</keyword>
<comment type="catalytic activity">
    <reaction evidence="5">
        <text>Hydrolysis of terminal non-reducing alpha-L-arabinofuranoside residues in alpha-L-arabinosides.</text>
        <dbReference type="EC" id="3.2.1.55"/>
    </reaction>
</comment>
<dbReference type="Pfam" id="PF04616">
    <property type="entry name" value="Glyco_hydro_43"/>
    <property type="match status" value="1"/>
</dbReference>
<dbReference type="PIRSF" id="PIRSF026534">
    <property type="entry name" value="Endo_alpha-L-arabinosidase"/>
    <property type="match status" value="1"/>
</dbReference>
<reference evidence="10 11" key="1">
    <citation type="submission" date="2018-09" db="EMBL/GenBank/DDBJ databases">
        <title>Altererythrobacter spongiae sp. nov., isolated from a marine sponge.</title>
        <authorList>
            <person name="Zhuang L."/>
            <person name="Luo L."/>
        </authorList>
    </citation>
    <scope>NUCLEOTIDE SEQUENCE [LARGE SCALE GENOMIC DNA]</scope>
    <source>
        <strain evidence="10 11">HN-Y73</strain>
    </source>
</reference>
<feature type="site" description="Important for catalytic activity, responsible for pKa modulation of the active site Glu and correct orientation of both the proton donor and substrate" evidence="8">
    <location>
        <position position="177"/>
    </location>
</feature>
<comment type="caution">
    <text evidence="10">The sequence shown here is derived from an EMBL/GenBank/DDBJ whole genome shotgun (WGS) entry which is preliminary data.</text>
</comment>
<protein>
    <recommendedName>
        <fullName evidence="5">Extracellular exo-alpha-(1-&gt;5)-L-arabinofuranosidase</fullName>
        <ecNumber evidence="5">3.2.1.55</ecNumber>
    </recommendedName>
</protein>
<dbReference type="Proteomes" id="UP000284395">
    <property type="component" value="Unassembled WGS sequence"/>
</dbReference>
<evidence type="ECO:0000256" key="6">
    <source>
        <dbReference type="PIRSR" id="PIRSR026534-1"/>
    </source>
</evidence>
<accession>A0A420EAC8</accession>
<evidence type="ECO:0000256" key="9">
    <source>
        <dbReference type="SAM" id="SignalP"/>
    </source>
</evidence>
<keyword evidence="11" id="KW-1185">Reference proteome</keyword>
<proteinExistence type="inferred from homology"/>
<evidence type="ECO:0000256" key="8">
    <source>
        <dbReference type="PIRSR" id="PIRSR026534-3"/>
    </source>
</evidence>
<dbReference type="CDD" id="cd08998">
    <property type="entry name" value="GH43_Arb43a-like"/>
    <property type="match status" value="1"/>
</dbReference>
<dbReference type="GO" id="GO:0046558">
    <property type="term" value="F:arabinan endo-1,5-alpha-L-arabinosidase activity"/>
    <property type="evidence" value="ECO:0007669"/>
    <property type="project" value="InterPro"/>
</dbReference>
<evidence type="ECO:0000256" key="4">
    <source>
        <dbReference type="ARBA" id="ARBA00023295"/>
    </source>
</evidence>
<dbReference type="PROSITE" id="PS51257">
    <property type="entry name" value="PROKAR_LIPOPROTEIN"/>
    <property type="match status" value="1"/>
</dbReference>
<evidence type="ECO:0000256" key="5">
    <source>
        <dbReference type="PIRNR" id="PIRNR026534"/>
    </source>
</evidence>
<evidence type="ECO:0000256" key="7">
    <source>
        <dbReference type="PIRSR" id="PIRSR026534-2"/>
    </source>
</evidence>
<evidence type="ECO:0000256" key="3">
    <source>
        <dbReference type="ARBA" id="ARBA00022801"/>
    </source>
</evidence>
<dbReference type="PANTHER" id="PTHR43301:SF3">
    <property type="entry name" value="ARABINAN ENDO-1,5-ALPHA-L-ARABINOSIDASE A-RELATED"/>
    <property type="match status" value="1"/>
</dbReference>
<dbReference type="GO" id="GO:0046556">
    <property type="term" value="F:alpha-L-arabinofuranosidase activity"/>
    <property type="evidence" value="ECO:0007669"/>
    <property type="project" value="UniProtKB-EC"/>
</dbReference>
<dbReference type="SUPFAM" id="SSF75005">
    <property type="entry name" value="Arabinanase/levansucrase/invertase"/>
    <property type="match status" value="1"/>
</dbReference>
<comment type="pathway">
    <text evidence="1 5">Glycan metabolism; L-arabinan degradation.</text>
</comment>
<comment type="similarity">
    <text evidence="2 5">Belongs to the glycosyl hydrolase 43 family.</text>
</comment>
<dbReference type="EC" id="3.2.1.55" evidence="5"/>
<feature type="binding site" evidence="7">
    <location>
        <begin position="194"/>
        <end position="196"/>
    </location>
    <ligand>
        <name>substrate</name>
    </ligand>
</feature>